<dbReference type="PROSITE" id="PS51883">
    <property type="entry name" value="OBG"/>
    <property type="match status" value="1"/>
</dbReference>
<reference evidence="13" key="1">
    <citation type="submission" date="2024-03" db="EMBL/GenBank/DDBJ databases">
        <title>Complete genome sequence of Mycoplasma gypis type strain B1/T1.</title>
        <authorList>
            <person name="Spergser J."/>
        </authorList>
    </citation>
    <scope>NUCLEOTIDE SEQUENCE [LARGE SCALE GENOMIC DNA]</scope>
    <source>
        <strain evidence="13">B1/T1</strain>
    </source>
</reference>
<evidence type="ECO:0000259" key="10">
    <source>
        <dbReference type="PROSITE" id="PS51710"/>
    </source>
</evidence>
<comment type="similarity">
    <text evidence="2 9">Belongs to the TRAFAC class OBG-HflX-like GTPase superfamily. OBG GTPase family.</text>
</comment>
<dbReference type="NCBIfam" id="NF008955">
    <property type="entry name" value="PRK12297.1"/>
    <property type="match status" value="1"/>
</dbReference>
<dbReference type="InterPro" id="IPR006169">
    <property type="entry name" value="GTP1_OBG_dom"/>
</dbReference>
<feature type="domain" description="Obg" evidence="12">
    <location>
        <begin position="1"/>
        <end position="156"/>
    </location>
</feature>
<keyword evidence="6 9" id="KW-0378">Hydrolase</keyword>
<dbReference type="Gene3D" id="2.70.210.12">
    <property type="entry name" value="GTP1/OBG domain"/>
    <property type="match status" value="1"/>
</dbReference>
<feature type="domain" description="OCT" evidence="11">
    <location>
        <begin position="341"/>
        <end position="419"/>
    </location>
</feature>
<evidence type="ECO:0000256" key="3">
    <source>
        <dbReference type="ARBA" id="ARBA00022490"/>
    </source>
</evidence>
<dbReference type="InterPro" id="IPR045086">
    <property type="entry name" value="OBG_GTPase"/>
</dbReference>
<feature type="binding site" evidence="9">
    <location>
        <begin position="305"/>
        <end position="307"/>
    </location>
    <ligand>
        <name>GTP</name>
        <dbReference type="ChEBI" id="CHEBI:37565"/>
    </ligand>
</feature>
<evidence type="ECO:0000256" key="2">
    <source>
        <dbReference type="ARBA" id="ARBA00007699"/>
    </source>
</evidence>
<organism evidence="13 14">
    <name type="scientific">[Mycoplasma] gypis</name>
    <dbReference type="NCBI Taxonomy" id="92404"/>
    <lineage>
        <taxon>Bacteria</taxon>
        <taxon>Bacillati</taxon>
        <taxon>Mycoplasmatota</taxon>
        <taxon>Mycoplasmoidales</taxon>
        <taxon>Metamycoplasmataceae</taxon>
        <taxon>Metamycoplasma</taxon>
    </lineage>
</organism>
<keyword evidence="8 9" id="KW-0342">GTP-binding</keyword>
<dbReference type="InterPro" id="IPR031167">
    <property type="entry name" value="G_OBG"/>
</dbReference>
<dbReference type="PRINTS" id="PR00326">
    <property type="entry name" value="GTP1OBG"/>
</dbReference>
<dbReference type="SUPFAM" id="SSF52540">
    <property type="entry name" value="P-loop containing nucleoside triphosphate hydrolases"/>
    <property type="match status" value="1"/>
</dbReference>
<dbReference type="HAMAP" id="MF_01454">
    <property type="entry name" value="GTPase_Obg"/>
    <property type="match status" value="1"/>
</dbReference>
<dbReference type="InterPro" id="IPR006074">
    <property type="entry name" value="GTP1-OBG_CS"/>
</dbReference>
<feature type="binding site" evidence="9">
    <location>
        <begin position="278"/>
        <end position="281"/>
    </location>
    <ligand>
        <name>GTP</name>
        <dbReference type="ChEBI" id="CHEBI:37565"/>
    </ligand>
</feature>
<sequence>MKFIDEAKIWIKAGNGGNGLISFRREAHVDRGGPDGGDGGKGGDIYFVGDSGTNTLLNFHYRNKISAEDGENGKRKNAYGRNGKDTYVKVPLGTVVFNKNELVVDIIEEKPYLIAKGGRGGRGNVKFKTSSNTAPRMSENGEQTKILELNLNLKVLADVGLVGKPSAGKSTLLASLSNAKPKIAEYEFTTLKPQLGLVKFHENSFVITDLPGLIEGASDGKGLGHQFLKHIERCKVLCHVIDFGSDNKDAIKDFEEINNEISKYNINLEKRFQVIVANKSDLDDFNDNLEKFKQKYPNLTIIEHSFLEDEKTIPLIKEKLWKAIKESKDLILSEKVEKEVTITLPEDDFEVVRLNLDHFEVKGKKIEEIYQRIPLNSHDNLLRFNSKLKNLGVWEELFRLGVKPGDTVRIEGYEFTWDNDENY</sequence>
<dbReference type="Gene3D" id="3.30.300.350">
    <property type="entry name" value="GTP-binding protein OBG, C-terminal domain"/>
    <property type="match status" value="1"/>
</dbReference>
<dbReference type="PANTHER" id="PTHR11702">
    <property type="entry name" value="DEVELOPMENTALLY REGULATED GTP-BINDING PROTEIN-RELATED"/>
    <property type="match status" value="1"/>
</dbReference>
<evidence type="ECO:0000313" key="14">
    <source>
        <dbReference type="Proteomes" id="UP001460679"/>
    </source>
</evidence>
<evidence type="ECO:0000313" key="13">
    <source>
        <dbReference type="EMBL" id="WXL28649.1"/>
    </source>
</evidence>
<comment type="function">
    <text evidence="9">An essential GTPase which binds GTP, GDP and possibly (p)ppGpp with moderate affinity, with high nucleotide exchange rates and a fairly low GTP hydrolysis rate. Plays a role in control of the cell cycle, stress response, ribosome biogenesis and in those bacteria that undergo differentiation, in morphogenesis control.</text>
</comment>
<evidence type="ECO:0000256" key="6">
    <source>
        <dbReference type="ARBA" id="ARBA00022801"/>
    </source>
</evidence>
<dbReference type="Pfam" id="PF09269">
    <property type="entry name" value="DUF1967"/>
    <property type="match status" value="1"/>
</dbReference>
<evidence type="ECO:0000259" key="11">
    <source>
        <dbReference type="PROSITE" id="PS51881"/>
    </source>
</evidence>
<proteinExistence type="inferred from homology"/>
<dbReference type="PROSITE" id="PS51710">
    <property type="entry name" value="G_OBG"/>
    <property type="match status" value="1"/>
</dbReference>
<dbReference type="SUPFAM" id="SSF102741">
    <property type="entry name" value="Obg GTP-binding protein C-terminal domain"/>
    <property type="match status" value="1"/>
</dbReference>
<evidence type="ECO:0000256" key="5">
    <source>
        <dbReference type="ARBA" id="ARBA00022741"/>
    </source>
</evidence>
<name>A0ABZ2RNP4_9BACT</name>
<feature type="domain" description="OBG-type G" evidence="10">
    <location>
        <begin position="157"/>
        <end position="332"/>
    </location>
</feature>
<dbReference type="PANTHER" id="PTHR11702:SF31">
    <property type="entry name" value="MITOCHONDRIAL RIBOSOME-ASSOCIATED GTPASE 2"/>
    <property type="match status" value="1"/>
</dbReference>
<dbReference type="InterPro" id="IPR036346">
    <property type="entry name" value="GTP-bd_prot_GTP1/OBG_C_sf"/>
</dbReference>
<dbReference type="NCBIfam" id="TIGR02729">
    <property type="entry name" value="Obg_CgtA"/>
    <property type="match status" value="1"/>
</dbReference>
<evidence type="ECO:0000256" key="1">
    <source>
        <dbReference type="ARBA" id="ARBA00001946"/>
    </source>
</evidence>
<dbReference type="NCBIfam" id="TIGR03595">
    <property type="entry name" value="Obg_CgtA_exten"/>
    <property type="match status" value="1"/>
</dbReference>
<keyword evidence="4 9" id="KW-0479">Metal-binding</keyword>
<evidence type="ECO:0000259" key="12">
    <source>
        <dbReference type="PROSITE" id="PS51883"/>
    </source>
</evidence>
<evidence type="ECO:0000256" key="9">
    <source>
        <dbReference type="HAMAP-Rule" id="MF_01454"/>
    </source>
</evidence>
<keyword evidence="3 9" id="KW-0963">Cytoplasm</keyword>
<feature type="binding site" evidence="9">
    <location>
        <begin position="188"/>
        <end position="192"/>
    </location>
    <ligand>
        <name>GTP</name>
        <dbReference type="ChEBI" id="CHEBI:37565"/>
    </ligand>
</feature>
<dbReference type="Pfam" id="PF01926">
    <property type="entry name" value="MMR_HSR1"/>
    <property type="match status" value="1"/>
</dbReference>
<feature type="binding site" evidence="9">
    <location>
        <position position="170"/>
    </location>
    <ligand>
        <name>Mg(2+)</name>
        <dbReference type="ChEBI" id="CHEBI:18420"/>
    </ligand>
</feature>
<dbReference type="InterPro" id="IPR015349">
    <property type="entry name" value="OCT_dom"/>
</dbReference>
<feature type="binding site" evidence="9">
    <location>
        <position position="190"/>
    </location>
    <ligand>
        <name>Mg(2+)</name>
        <dbReference type="ChEBI" id="CHEBI:18420"/>
    </ligand>
</feature>
<evidence type="ECO:0000256" key="8">
    <source>
        <dbReference type="ARBA" id="ARBA00023134"/>
    </source>
</evidence>
<protein>
    <recommendedName>
        <fullName evidence="9">GTPase Obg</fullName>
        <ecNumber evidence="9">3.6.5.-</ecNumber>
    </recommendedName>
    <alternativeName>
        <fullName evidence="9">GTP-binding protein Obg</fullName>
    </alternativeName>
</protein>
<dbReference type="InterPro" id="IPR005225">
    <property type="entry name" value="Small_GTP-bd"/>
</dbReference>
<dbReference type="EC" id="3.6.5.-" evidence="9"/>
<dbReference type="InterPro" id="IPR027417">
    <property type="entry name" value="P-loop_NTPase"/>
</dbReference>
<accession>A0ABZ2RNP4</accession>
<feature type="binding site" evidence="9">
    <location>
        <begin position="163"/>
        <end position="170"/>
    </location>
    <ligand>
        <name>GTP</name>
        <dbReference type="ChEBI" id="CHEBI:37565"/>
    </ligand>
</feature>
<comment type="cofactor">
    <cofactor evidence="1 9">
        <name>Mg(2+)</name>
        <dbReference type="ChEBI" id="CHEBI:18420"/>
    </cofactor>
</comment>
<dbReference type="PROSITE" id="PS00905">
    <property type="entry name" value="GTP1_OBG"/>
    <property type="match status" value="1"/>
</dbReference>
<dbReference type="CDD" id="cd01898">
    <property type="entry name" value="Obg"/>
    <property type="match status" value="1"/>
</dbReference>
<comment type="subunit">
    <text evidence="9">Monomer.</text>
</comment>
<keyword evidence="5 9" id="KW-0547">Nucleotide-binding</keyword>
<dbReference type="NCBIfam" id="TIGR00231">
    <property type="entry name" value="small_GTP"/>
    <property type="match status" value="1"/>
</dbReference>
<keyword evidence="14" id="KW-1185">Reference proteome</keyword>
<dbReference type="InterPro" id="IPR036726">
    <property type="entry name" value="GTP1_OBG_dom_sf"/>
</dbReference>
<dbReference type="Gene3D" id="3.40.50.300">
    <property type="entry name" value="P-loop containing nucleotide triphosphate hydrolases"/>
    <property type="match status" value="1"/>
</dbReference>
<gene>
    <name evidence="13" type="primary">obgE</name>
    <name evidence="9" type="synonym">obg</name>
    <name evidence="13" type="ORF">WG616_01285</name>
</gene>
<dbReference type="InterPro" id="IPR014100">
    <property type="entry name" value="GTP-bd_Obg/CgtA"/>
</dbReference>
<dbReference type="PROSITE" id="PS51881">
    <property type="entry name" value="OCT"/>
    <property type="match status" value="1"/>
</dbReference>
<dbReference type="Pfam" id="PF01018">
    <property type="entry name" value="GTP1_OBG"/>
    <property type="match status" value="1"/>
</dbReference>
<dbReference type="Proteomes" id="UP001460679">
    <property type="component" value="Chromosome"/>
</dbReference>
<dbReference type="SUPFAM" id="SSF82051">
    <property type="entry name" value="Obg GTP-binding protein N-terminal domain"/>
    <property type="match status" value="1"/>
</dbReference>
<comment type="subcellular location">
    <subcellularLocation>
        <location evidence="9">Cytoplasm</location>
    </subcellularLocation>
</comment>
<evidence type="ECO:0000256" key="7">
    <source>
        <dbReference type="ARBA" id="ARBA00022842"/>
    </source>
</evidence>
<evidence type="ECO:0000256" key="4">
    <source>
        <dbReference type="ARBA" id="ARBA00022723"/>
    </source>
</evidence>
<dbReference type="NCBIfam" id="NF008956">
    <property type="entry name" value="PRK12299.1"/>
    <property type="match status" value="1"/>
</dbReference>
<dbReference type="RefSeq" id="WP_205498658.1">
    <property type="nucleotide sequence ID" value="NZ_CP148066.1"/>
</dbReference>
<feature type="binding site" evidence="9">
    <location>
        <begin position="209"/>
        <end position="212"/>
    </location>
    <ligand>
        <name>GTP</name>
        <dbReference type="ChEBI" id="CHEBI:37565"/>
    </ligand>
</feature>
<keyword evidence="7 9" id="KW-0460">Magnesium</keyword>
<dbReference type="EMBL" id="CP148066">
    <property type="protein sequence ID" value="WXL28649.1"/>
    <property type="molecule type" value="Genomic_DNA"/>
</dbReference>
<dbReference type="InterPro" id="IPR006073">
    <property type="entry name" value="GTP-bd"/>
</dbReference>